<dbReference type="EMBL" id="BMPP01000020">
    <property type="protein sequence ID" value="GGK39533.1"/>
    <property type="molecule type" value="Genomic_DNA"/>
</dbReference>
<dbReference type="Pfam" id="PF09346">
    <property type="entry name" value="SMI1_KNR4"/>
    <property type="match status" value="1"/>
</dbReference>
<evidence type="ECO:0000259" key="1">
    <source>
        <dbReference type="Pfam" id="PF09346"/>
    </source>
</evidence>
<dbReference type="InterPro" id="IPR018958">
    <property type="entry name" value="Knr4/Smi1-like_dom"/>
</dbReference>
<dbReference type="Gene3D" id="3.40.1580.10">
    <property type="entry name" value="SMI1/KNR4-like"/>
    <property type="match status" value="1"/>
</dbReference>
<accession>A0ABQ2F0V3</accession>
<keyword evidence="3" id="KW-1185">Reference proteome</keyword>
<proteinExistence type="predicted"/>
<gene>
    <name evidence="2" type="ORF">GCM10008955_36700</name>
</gene>
<organism evidence="2 3">
    <name type="scientific">Deinococcus malanensis</name>
    <dbReference type="NCBI Taxonomy" id="1706855"/>
    <lineage>
        <taxon>Bacteria</taxon>
        <taxon>Thermotogati</taxon>
        <taxon>Deinococcota</taxon>
        <taxon>Deinococci</taxon>
        <taxon>Deinococcales</taxon>
        <taxon>Deinococcaceae</taxon>
        <taxon>Deinococcus</taxon>
    </lineage>
</organism>
<reference evidence="3" key="1">
    <citation type="journal article" date="2019" name="Int. J. Syst. Evol. Microbiol.">
        <title>The Global Catalogue of Microorganisms (GCM) 10K type strain sequencing project: providing services to taxonomists for standard genome sequencing and annotation.</title>
        <authorList>
            <consortium name="The Broad Institute Genomics Platform"/>
            <consortium name="The Broad Institute Genome Sequencing Center for Infectious Disease"/>
            <person name="Wu L."/>
            <person name="Ma J."/>
        </authorList>
    </citation>
    <scope>NUCLEOTIDE SEQUENCE [LARGE SCALE GENOMIC DNA]</scope>
    <source>
        <strain evidence="3">JCM 30331</strain>
    </source>
</reference>
<dbReference type="Proteomes" id="UP000647587">
    <property type="component" value="Unassembled WGS sequence"/>
</dbReference>
<dbReference type="RefSeq" id="WP_189011380.1">
    <property type="nucleotide sequence ID" value="NZ_BMPP01000020.1"/>
</dbReference>
<name>A0ABQ2F0V3_9DEIO</name>
<dbReference type="SUPFAM" id="SSF160631">
    <property type="entry name" value="SMI1/KNR4-like"/>
    <property type="match status" value="1"/>
</dbReference>
<evidence type="ECO:0000313" key="2">
    <source>
        <dbReference type="EMBL" id="GGK39533.1"/>
    </source>
</evidence>
<feature type="domain" description="Knr4/Smi1-like" evidence="1">
    <location>
        <begin position="14"/>
        <end position="114"/>
    </location>
</feature>
<comment type="caution">
    <text evidence="2">The sequence shown here is derived from an EMBL/GenBank/DDBJ whole genome shotgun (WGS) entry which is preliminary data.</text>
</comment>
<evidence type="ECO:0000313" key="3">
    <source>
        <dbReference type="Proteomes" id="UP000647587"/>
    </source>
</evidence>
<dbReference type="InterPro" id="IPR037883">
    <property type="entry name" value="Knr4/Smi1-like_sf"/>
</dbReference>
<sequence length="139" mass="15353">MQLSDIQPVPGARPVTQIDLDAFETSRGVTLSPHHRYLLLIQDGGVLPEGYVPIPDAPVLSAQPTFWHGLGSGELEDEYDWYEEMIGPDLVPFCSDPAGSVFCYRLQPTGTERISRVWSIARRTPGAGCRTRSTRSPKV</sequence>
<protein>
    <recommendedName>
        <fullName evidence="1">Knr4/Smi1-like domain-containing protein</fullName>
    </recommendedName>
</protein>